<evidence type="ECO:0008006" key="3">
    <source>
        <dbReference type="Google" id="ProtNLM"/>
    </source>
</evidence>
<gene>
    <name evidence="1" type="ORF">FOZ61_004294</name>
</gene>
<dbReference type="EMBL" id="JABAHT010002455">
    <property type="protein sequence ID" value="KAF4647354.1"/>
    <property type="molecule type" value="Genomic_DNA"/>
</dbReference>
<feature type="non-terminal residue" evidence="1">
    <location>
        <position position="1"/>
    </location>
</feature>
<proteinExistence type="predicted"/>
<protein>
    <recommendedName>
        <fullName evidence="3">DUF4371 domain-containing protein</fullName>
    </recommendedName>
</protein>
<dbReference type="PANTHER" id="PTHR46880:SF8">
    <property type="entry name" value="E3 SUMO-PROTEIN LIGASE KIAA1586"/>
    <property type="match status" value="1"/>
</dbReference>
<dbReference type="Proteomes" id="UP000570595">
    <property type="component" value="Unassembled WGS sequence"/>
</dbReference>
<sequence>SLNYGWEFVKVAHAIQVAQLKNLVAGTKYGVVVDETTDVAVTKQIILYVKVDGESRYVGLRDMQGEGTGEAIKNAVISLLETIGASKEDLVSITSDGASAMVGARNGASALLEAWCGGPLRKEHCVVHRINLATGDLFDGRSCSDEAVVRLASDVESCVRNCYLFFNRSSSNRQELATISKQFGRLYLPKSWCETRWLSRYSAMRSVWLGREAVLEFLTSNMARRYSSEAAVIIRMLDDEAANYEG</sequence>
<organism evidence="1 2">
    <name type="scientific">Perkinsus olseni</name>
    <name type="common">Perkinsus atlanticus</name>
    <dbReference type="NCBI Taxonomy" id="32597"/>
    <lineage>
        <taxon>Eukaryota</taxon>
        <taxon>Sar</taxon>
        <taxon>Alveolata</taxon>
        <taxon>Perkinsozoa</taxon>
        <taxon>Perkinsea</taxon>
        <taxon>Perkinsida</taxon>
        <taxon>Perkinsidae</taxon>
        <taxon>Perkinsus</taxon>
    </lineage>
</organism>
<accession>A0A7J6KK59</accession>
<name>A0A7J6KK59_PEROL</name>
<feature type="non-terminal residue" evidence="1">
    <location>
        <position position="246"/>
    </location>
</feature>
<dbReference type="InterPro" id="IPR012337">
    <property type="entry name" value="RNaseH-like_sf"/>
</dbReference>
<dbReference type="AlphaFoldDB" id="A0A7J6KK59"/>
<dbReference type="SUPFAM" id="SSF53098">
    <property type="entry name" value="Ribonuclease H-like"/>
    <property type="match status" value="1"/>
</dbReference>
<reference evidence="1 2" key="1">
    <citation type="submission" date="2020-04" db="EMBL/GenBank/DDBJ databases">
        <title>Perkinsus olseni comparative genomics.</title>
        <authorList>
            <person name="Bogema D.R."/>
        </authorList>
    </citation>
    <scope>NUCLEOTIDE SEQUENCE [LARGE SCALE GENOMIC DNA]</scope>
    <source>
        <strain evidence="1">ATCC PRA-179</strain>
    </source>
</reference>
<evidence type="ECO:0000313" key="1">
    <source>
        <dbReference type="EMBL" id="KAF4647354.1"/>
    </source>
</evidence>
<dbReference type="OrthoDB" id="8934564at2759"/>
<evidence type="ECO:0000313" key="2">
    <source>
        <dbReference type="Proteomes" id="UP000570595"/>
    </source>
</evidence>
<dbReference type="PANTHER" id="PTHR46880">
    <property type="entry name" value="RAS-ASSOCIATING DOMAIN-CONTAINING PROTEIN"/>
    <property type="match status" value="1"/>
</dbReference>
<comment type="caution">
    <text evidence="1">The sequence shown here is derived from an EMBL/GenBank/DDBJ whole genome shotgun (WGS) entry which is preliminary data.</text>
</comment>